<protein>
    <submittedName>
        <fullName evidence="2">Uncharacterized protein</fullName>
    </submittedName>
</protein>
<dbReference type="AlphaFoldDB" id="A0AAJ2VD14"/>
<dbReference type="EMBL" id="JAWWMZ010000022">
    <property type="protein sequence ID" value="MDX4957946.1"/>
    <property type="molecule type" value="Genomic_DNA"/>
</dbReference>
<keyword evidence="1" id="KW-1133">Transmembrane helix</keyword>
<proteinExistence type="predicted"/>
<gene>
    <name evidence="2" type="ORF">SGN30_31380</name>
</gene>
<sequence>MLPVQTMRILFLFVAGLPPADCSRICSINLPVGNGLHDIWIACDAQALAGIFHAPHLICRAAYAAPMLELLCFWMARVGAALLELRLLRSSDGGFRVMLITAAIVVIVCLALLSLYA</sequence>
<dbReference type="RefSeq" id="WP_319077008.1">
    <property type="nucleotide sequence ID" value="NZ_JAWWMZ010000022.1"/>
</dbReference>
<evidence type="ECO:0000256" key="1">
    <source>
        <dbReference type="SAM" id="Phobius"/>
    </source>
</evidence>
<feature type="transmembrane region" description="Helical" evidence="1">
    <location>
        <begin position="61"/>
        <end position="83"/>
    </location>
</feature>
<keyword evidence="1" id="KW-0812">Transmembrane</keyword>
<dbReference type="Proteomes" id="UP001287445">
    <property type="component" value="Unassembled WGS sequence"/>
</dbReference>
<accession>A0AAJ2VD14</accession>
<organism evidence="2 3">
    <name type="scientific">Delftia acidovorans</name>
    <name type="common">Pseudomonas acidovorans</name>
    <name type="synonym">Comamonas acidovorans</name>
    <dbReference type="NCBI Taxonomy" id="80866"/>
    <lineage>
        <taxon>Bacteria</taxon>
        <taxon>Pseudomonadati</taxon>
        <taxon>Pseudomonadota</taxon>
        <taxon>Betaproteobacteria</taxon>
        <taxon>Burkholderiales</taxon>
        <taxon>Comamonadaceae</taxon>
        <taxon>Delftia</taxon>
    </lineage>
</organism>
<feature type="transmembrane region" description="Helical" evidence="1">
    <location>
        <begin position="95"/>
        <end position="116"/>
    </location>
</feature>
<comment type="caution">
    <text evidence="2">The sequence shown here is derived from an EMBL/GenBank/DDBJ whole genome shotgun (WGS) entry which is preliminary data.</text>
</comment>
<evidence type="ECO:0000313" key="2">
    <source>
        <dbReference type="EMBL" id="MDX4957946.1"/>
    </source>
</evidence>
<evidence type="ECO:0000313" key="3">
    <source>
        <dbReference type="Proteomes" id="UP001287445"/>
    </source>
</evidence>
<reference evidence="2" key="1">
    <citation type="submission" date="2023-11" db="EMBL/GenBank/DDBJ databases">
        <title>Identification and selenium tolerance of Delftia acidovorans R3-25.</title>
        <authorList>
            <person name="Zhang S."/>
            <person name="Liu Y."/>
            <person name="Guo Y."/>
        </authorList>
    </citation>
    <scope>NUCLEOTIDE SEQUENCE</scope>
    <source>
        <strain evidence="2">R3-25</strain>
    </source>
</reference>
<keyword evidence="1" id="KW-0472">Membrane</keyword>
<name>A0AAJ2VD14_DELAC</name>